<evidence type="ECO:0000313" key="3">
    <source>
        <dbReference type="Proteomes" id="UP000708576"/>
    </source>
</evidence>
<feature type="transmembrane region" description="Helical" evidence="1">
    <location>
        <begin position="369"/>
        <end position="387"/>
    </location>
</feature>
<feature type="transmembrane region" description="Helical" evidence="1">
    <location>
        <begin position="46"/>
        <end position="66"/>
    </location>
</feature>
<organism evidence="2 3">
    <name type="scientific">Carboxylicivirga linearis</name>
    <dbReference type="NCBI Taxonomy" id="1628157"/>
    <lineage>
        <taxon>Bacteria</taxon>
        <taxon>Pseudomonadati</taxon>
        <taxon>Bacteroidota</taxon>
        <taxon>Bacteroidia</taxon>
        <taxon>Marinilabiliales</taxon>
        <taxon>Marinilabiliaceae</taxon>
        <taxon>Carboxylicivirga</taxon>
    </lineage>
</organism>
<comment type="caution">
    <text evidence="2">The sequence shown here is derived from an EMBL/GenBank/DDBJ whole genome shotgun (WGS) entry which is preliminary data.</text>
</comment>
<protein>
    <recommendedName>
        <fullName evidence="4">ResB-like domain-containing protein</fullName>
    </recommendedName>
</protein>
<name>A0ABS5JYG2_9BACT</name>
<feature type="transmembrane region" description="Helical" evidence="1">
    <location>
        <begin position="73"/>
        <end position="92"/>
    </location>
</feature>
<feature type="transmembrane region" description="Helical" evidence="1">
    <location>
        <begin position="139"/>
        <end position="159"/>
    </location>
</feature>
<keyword evidence="1" id="KW-0812">Transmembrane</keyword>
<proteinExistence type="predicted"/>
<keyword evidence="1" id="KW-0472">Membrane</keyword>
<accession>A0ABS5JYG2</accession>
<dbReference type="Proteomes" id="UP000708576">
    <property type="component" value="Unassembled WGS sequence"/>
</dbReference>
<reference evidence="2 3" key="1">
    <citation type="journal article" date="2015" name="Int. J. Syst. Evol. Microbiol.">
        <title>Carboxylicivirga linearis sp. nov., isolated from a sea cucumber culture pond.</title>
        <authorList>
            <person name="Wang F.Q."/>
            <person name="Zhou Y.X."/>
            <person name="Lin X.Z."/>
            <person name="Chen G.J."/>
            <person name="Du Z.J."/>
        </authorList>
    </citation>
    <scope>NUCLEOTIDE SEQUENCE [LARGE SCALE GENOMIC DNA]</scope>
    <source>
        <strain evidence="2 3">FB218</strain>
    </source>
</reference>
<dbReference type="EMBL" id="JAGUCO010000016">
    <property type="protein sequence ID" value="MBS2099898.1"/>
    <property type="molecule type" value="Genomic_DNA"/>
</dbReference>
<evidence type="ECO:0000313" key="2">
    <source>
        <dbReference type="EMBL" id="MBS2099898.1"/>
    </source>
</evidence>
<gene>
    <name evidence="2" type="ORF">KEM10_16540</name>
</gene>
<dbReference type="RefSeq" id="WP_212217139.1">
    <property type="nucleotide sequence ID" value="NZ_JAGUCO010000016.1"/>
</dbReference>
<sequence>MEKTKKGTIWLSGILITLLLLAMGLLFDSVVGQFSWFKPTWPQNLYFYLVLLVVGMAVGIITEKVFIKQLASFPAFIPSLVVLASIGVALIFDPLAEEIPFLSYVKGLSATLMLIYVVVISGVAIILIGKKYSGWNKMFAILPLIGYLVFVMATVNGQYDYYHMTMIIGKDRAIFEGRNHDGRALRTPFALKLMNLELPDQEVDFALRKSNSEDLSILESVPFSQSGLLNLGDYEVKVEQFLPRAVSTDSGFVSKDTINCVQAAMIIVLKGNEEVANGWVTSGSSDQMPLSLNINNNSKISILYSQDQKYVSQVRIFDTVSKYDDHILSPGQTQYFKGWEISVHSFDPRFGESSPLLVMDLVFDRWVEAKYIGLVILLLGLIGLYRVKK</sequence>
<keyword evidence="1" id="KW-1133">Transmembrane helix</keyword>
<keyword evidence="3" id="KW-1185">Reference proteome</keyword>
<feature type="transmembrane region" description="Helical" evidence="1">
    <location>
        <begin position="7"/>
        <end position="26"/>
    </location>
</feature>
<evidence type="ECO:0008006" key="4">
    <source>
        <dbReference type="Google" id="ProtNLM"/>
    </source>
</evidence>
<feature type="transmembrane region" description="Helical" evidence="1">
    <location>
        <begin position="104"/>
        <end position="127"/>
    </location>
</feature>
<evidence type="ECO:0000256" key="1">
    <source>
        <dbReference type="SAM" id="Phobius"/>
    </source>
</evidence>